<dbReference type="Gene3D" id="3.40.50.1390">
    <property type="entry name" value="Resolvase, N-terminal catalytic domain"/>
    <property type="match status" value="1"/>
</dbReference>
<evidence type="ECO:0000313" key="4">
    <source>
        <dbReference type="EMBL" id="RQW08854.1"/>
    </source>
</evidence>
<dbReference type="Pfam" id="PF13408">
    <property type="entry name" value="Zn_ribbon_recom"/>
    <property type="match status" value="1"/>
</dbReference>
<dbReference type="InterPro" id="IPR006119">
    <property type="entry name" value="Resolv_N"/>
</dbReference>
<dbReference type="InterPro" id="IPR011109">
    <property type="entry name" value="DNA_bind_recombinase_dom"/>
</dbReference>
<dbReference type="SMART" id="SM00857">
    <property type="entry name" value="Resolvase"/>
    <property type="match status" value="1"/>
</dbReference>
<keyword evidence="5" id="KW-1185">Reference proteome</keyword>
<dbReference type="RefSeq" id="WP_124697459.1">
    <property type="nucleotide sequence ID" value="NZ_JBHUFE010000025.1"/>
</dbReference>
<protein>
    <recommendedName>
        <fullName evidence="6">Recombinase family protein</fullName>
    </recommendedName>
</protein>
<dbReference type="PROSITE" id="PS51736">
    <property type="entry name" value="RECOMBINASES_3"/>
    <property type="match status" value="1"/>
</dbReference>
<sequence>MFLSGSRAAEYRRVSLERQATHGFSLQGQHEAISKMCDASRIPLVADYVDAGISGKDATNRPGVDKMLRDAERGHFDVLVVWSISRLARNFLDLLNIVEHLRHCGVRLYSLSERFDSETIQGRLMMQVHGIFAEFQRSVIAENVSLTMNRKSRRGDWNAGNNVWGYRLSSNPLDPKGTIVIVPEEADWVRRVFKWYAEDSLGYKAIASRLNREGLNTVNGKRFSVASIRNILRNRNYLGEVKYREWPDPSGQKTTAFGWTQGPQPPLIEPALWDKVQASLQKRSAIPSKQIQRPFPLVGVLKCPSCGKGMIPGHTKSPRKDGTFRVNFYYVCGTYNNQGAGTCKRNAVLADAIEDWFFKRLHVALEGTLAFEPLSRAVQDRLDHRTQPLRRELLQVSHSLADTETEIRKQMLSFESGELDAATLSESSGRLKAHLLQFRQEKERLETEMAEAQRQRISDKQIREALAVLRSLLQDQPPGRQQELIRLLVERIDLVSNRNFSQAVIHGSPALFQIPISEEVL</sequence>
<dbReference type="Proteomes" id="UP000282529">
    <property type="component" value="Unassembled WGS sequence"/>
</dbReference>
<dbReference type="OrthoDB" id="9811097at2"/>
<proteinExistence type="predicted"/>
<dbReference type="PANTHER" id="PTHR30461">
    <property type="entry name" value="DNA-INVERTASE FROM LAMBDOID PROPHAGE"/>
    <property type="match status" value="1"/>
</dbReference>
<dbReference type="Gene3D" id="3.90.1750.20">
    <property type="entry name" value="Putative Large Serine Recombinase, Chain B, Domain 2"/>
    <property type="match status" value="1"/>
</dbReference>
<evidence type="ECO:0000256" key="1">
    <source>
        <dbReference type="SAM" id="Coils"/>
    </source>
</evidence>
<evidence type="ECO:0000313" key="5">
    <source>
        <dbReference type="Proteomes" id="UP000282529"/>
    </source>
</evidence>
<gene>
    <name evidence="4" type="ORF">EH198_20900</name>
</gene>
<dbReference type="GO" id="GO:0003677">
    <property type="term" value="F:DNA binding"/>
    <property type="evidence" value="ECO:0007669"/>
    <property type="project" value="InterPro"/>
</dbReference>
<reference evidence="4 5" key="1">
    <citation type="submission" date="2018-11" db="EMBL/GenBank/DDBJ databases">
        <title>Genome sequence of strain 7197.</title>
        <authorList>
            <person name="Gao J."/>
            <person name="Sun J."/>
        </authorList>
    </citation>
    <scope>NUCLEOTIDE SEQUENCE [LARGE SCALE GENOMIC DNA]</scope>
    <source>
        <strain evidence="4 5">7197</strain>
    </source>
</reference>
<comment type="caution">
    <text evidence="4">The sequence shown here is derived from an EMBL/GenBank/DDBJ whole genome shotgun (WGS) entry which is preliminary data.</text>
</comment>
<feature type="coiled-coil region" evidence="1">
    <location>
        <begin position="428"/>
        <end position="462"/>
    </location>
</feature>
<dbReference type="InterPro" id="IPR038109">
    <property type="entry name" value="DNA_bind_recomb_sf"/>
</dbReference>
<evidence type="ECO:0000259" key="3">
    <source>
        <dbReference type="PROSITE" id="PS51737"/>
    </source>
</evidence>
<feature type="domain" description="Recombinase" evidence="3">
    <location>
        <begin position="163"/>
        <end position="286"/>
    </location>
</feature>
<dbReference type="PROSITE" id="PS51737">
    <property type="entry name" value="RECOMBINASE_DNA_BIND"/>
    <property type="match status" value="1"/>
</dbReference>
<dbReference type="Pfam" id="PF00239">
    <property type="entry name" value="Resolvase"/>
    <property type="match status" value="1"/>
</dbReference>
<dbReference type="AlphaFoldDB" id="A0A3N9P148"/>
<evidence type="ECO:0000259" key="2">
    <source>
        <dbReference type="PROSITE" id="PS51736"/>
    </source>
</evidence>
<feature type="domain" description="Resolvase/invertase-type recombinase catalytic" evidence="2">
    <location>
        <begin position="7"/>
        <end position="155"/>
    </location>
</feature>
<evidence type="ECO:0008006" key="6">
    <source>
        <dbReference type="Google" id="ProtNLM"/>
    </source>
</evidence>
<name>A0A3N9P148_9BACL</name>
<dbReference type="InterPro" id="IPR050639">
    <property type="entry name" value="SSR_resolvase"/>
</dbReference>
<accession>A0A3N9P148</accession>
<dbReference type="InterPro" id="IPR025827">
    <property type="entry name" value="Zn_ribbon_recom_dom"/>
</dbReference>
<dbReference type="PANTHER" id="PTHR30461:SF23">
    <property type="entry name" value="DNA RECOMBINASE-RELATED"/>
    <property type="match status" value="1"/>
</dbReference>
<dbReference type="InterPro" id="IPR036162">
    <property type="entry name" value="Resolvase-like_N_sf"/>
</dbReference>
<dbReference type="SUPFAM" id="SSF53041">
    <property type="entry name" value="Resolvase-like"/>
    <property type="match status" value="1"/>
</dbReference>
<dbReference type="GO" id="GO:0000150">
    <property type="term" value="F:DNA strand exchange activity"/>
    <property type="evidence" value="ECO:0007669"/>
    <property type="project" value="InterPro"/>
</dbReference>
<dbReference type="Pfam" id="PF07508">
    <property type="entry name" value="Recombinase"/>
    <property type="match status" value="1"/>
</dbReference>
<keyword evidence="1" id="KW-0175">Coiled coil</keyword>
<organism evidence="4 5">
    <name type="scientific">Paenibacillus rhizophilus</name>
    <dbReference type="NCBI Taxonomy" id="1850366"/>
    <lineage>
        <taxon>Bacteria</taxon>
        <taxon>Bacillati</taxon>
        <taxon>Bacillota</taxon>
        <taxon>Bacilli</taxon>
        <taxon>Bacillales</taxon>
        <taxon>Paenibacillaceae</taxon>
        <taxon>Paenibacillus</taxon>
    </lineage>
</organism>
<dbReference type="EMBL" id="RQPI01000017">
    <property type="protein sequence ID" value="RQW08854.1"/>
    <property type="molecule type" value="Genomic_DNA"/>
</dbReference>
<dbReference type="CDD" id="cd00338">
    <property type="entry name" value="Ser_Recombinase"/>
    <property type="match status" value="1"/>
</dbReference>